<keyword evidence="2" id="KW-1185">Reference proteome</keyword>
<dbReference type="EMBL" id="JACVVK020000120">
    <property type="protein sequence ID" value="KAK7491009.1"/>
    <property type="molecule type" value="Genomic_DNA"/>
</dbReference>
<comment type="caution">
    <text evidence="1">The sequence shown here is derived from an EMBL/GenBank/DDBJ whole genome shotgun (WGS) entry which is preliminary data.</text>
</comment>
<name>A0ABD0KUV3_9CAEN</name>
<accession>A0ABD0KUV3</accession>
<proteinExistence type="predicted"/>
<protein>
    <submittedName>
        <fullName evidence="1">Uncharacterized protein</fullName>
    </submittedName>
</protein>
<dbReference type="Proteomes" id="UP001519460">
    <property type="component" value="Unassembled WGS sequence"/>
</dbReference>
<evidence type="ECO:0000313" key="2">
    <source>
        <dbReference type="Proteomes" id="UP001519460"/>
    </source>
</evidence>
<dbReference type="AlphaFoldDB" id="A0ABD0KUV3"/>
<gene>
    <name evidence="1" type="ORF">BaRGS_00017705</name>
</gene>
<organism evidence="1 2">
    <name type="scientific">Batillaria attramentaria</name>
    <dbReference type="NCBI Taxonomy" id="370345"/>
    <lineage>
        <taxon>Eukaryota</taxon>
        <taxon>Metazoa</taxon>
        <taxon>Spiralia</taxon>
        <taxon>Lophotrochozoa</taxon>
        <taxon>Mollusca</taxon>
        <taxon>Gastropoda</taxon>
        <taxon>Caenogastropoda</taxon>
        <taxon>Sorbeoconcha</taxon>
        <taxon>Cerithioidea</taxon>
        <taxon>Batillariidae</taxon>
        <taxon>Batillaria</taxon>
    </lineage>
</organism>
<reference evidence="1 2" key="1">
    <citation type="journal article" date="2023" name="Sci. Data">
        <title>Genome assembly of the Korean intertidal mud-creeper Batillaria attramentaria.</title>
        <authorList>
            <person name="Patra A.K."/>
            <person name="Ho P.T."/>
            <person name="Jun S."/>
            <person name="Lee S.J."/>
            <person name="Kim Y."/>
            <person name="Won Y.J."/>
        </authorList>
    </citation>
    <scope>NUCLEOTIDE SEQUENCE [LARGE SCALE GENOMIC DNA]</scope>
    <source>
        <strain evidence="1">Wonlab-2016</strain>
    </source>
</reference>
<evidence type="ECO:0000313" key="1">
    <source>
        <dbReference type="EMBL" id="KAK7491009.1"/>
    </source>
</evidence>
<sequence length="88" mass="10015">MRRAQHVARTIRHRPFKHSSFSDYVPKLVRMKRIKAQGMLKQLLRTLQARDGVTCRSSVTPARHARPKGQETDEWNGCLAISMSGPAC</sequence>